<evidence type="ECO:0000259" key="11">
    <source>
        <dbReference type="PROSITE" id="PS50157"/>
    </source>
</evidence>
<feature type="region of interest" description="Disordered" evidence="10">
    <location>
        <begin position="87"/>
        <end position="112"/>
    </location>
</feature>
<keyword evidence="13" id="KW-1185">Reference proteome</keyword>
<evidence type="ECO:0000256" key="4">
    <source>
        <dbReference type="ARBA" id="ARBA00022737"/>
    </source>
</evidence>
<feature type="compositionally biased region" description="Polar residues" evidence="10">
    <location>
        <begin position="300"/>
        <end position="313"/>
    </location>
</feature>
<dbReference type="PANTHER" id="PTHR47257">
    <property type="entry name" value="PH-RESPONSE TRANSCRIPTION FACTOR PACC/RIM101"/>
    <property type="match status" value="1"/>
</dbReference>
<feature type="domain" description="C2H2-type" evidence="11">
    <location>
        <begin position="72"/>
        <end position="99"/>
    </location>
</feature>
<accession>A0ABR3AZF7</accession>
<feature type="compositionally biased region" description="Basic and acidic residues" evidence="10">
    <location>
        <begin position="87"/>
        <end position="109"/>
    </location>
</feature>
<feature type="domain" description="C2H2-type" evidence="11">
    <location>
        <begin position="6"/>
        <end position="36"/>
    </location>
</feature>
<feature type="domain" description="C2H2-type" evidence="11">
    <location>
        <begin position="42"/>
        <end position="71"/>
    </location>
</feature>
<evidence type="ECO:0000256" key="8">
    <source>
        <dbReference type="ARBA" id="ARBA00038089"/>
    </source>
</evidence>
<dbReference type="PROSITE" id="PS00028">
    <property type="entry name" value="ZINC_FINGER_C2H2_1"/>
    <property type="match status" value="3"/>
</dbReference>
<keyword evidence="4" id="KW-0677">Repeat</keyword>
<evidence type="ECO:0000256" key="9">
    <source>
        <dbReference type="PROSITE-ProRule" id="PRU00042"/>
    </source>
</evidence>
<keyword evidence="3" id="KW-0479">Metal-binding</keyword>
<dbReference type="InterPro" id="IPR050806">
    <property type="entry name" value="pacC/RIM101"/>
</dbReference>
<keyword evidence="6" id="KW-0862">Zinc</keyword>
<evidence type="ECO:0000256" key="1">
    <source>
        <dbReference type="ARBA" id="ARBA00004123"/>
    </source>
</evidence>
<feature type="compositionally biased region" description="Basic and acidic residues" evidence="10">
    <location>
        <begin position="413"/>
        <end position="434"/>
    </location>
</feature>
<dbReference type="PROSITE" id="PS50157">
    <property type="entry name" value="ZINC_FINGER_C2H2_2"/>
    <property type="match status" value="3"/>
</dbReference>
<proteinExistence type="inferred from homology"/>
<comment type="similarity">
    <text evidence="8">Belongs to the pacC/RIM101 family.</text>
</comment>
<feature type="compositionally biased region" description="Polar residues" evidence="10">
    <location>
        <begin position="355"/>
        <end position="370"/>
    </location>
</feature>
<dbReference type="SUPFAM" id="SSF57667">
    <property type="entry name" value="beta-beta-alpha zinc fingers"/>
    <property type="match status" value="2"/>
</dbReference>
<keyword evidence="2" id="KW-0678">Repressor</keyword>
<dbReference type="Proteomes" id="UP001448207">
    <property type="component" value="Unassembled WGS sequence"/>
</dbReference>
<protein>
    <recommendedName>
        <fullName evidence="11">C2H2-type domain-containing protein</fullName>
    </recommendedName>
</protein>
<reference evidence="12 13" key="1">
    <citation type="submission" date="2024-04" db="EMBL/GenBank/DDBJ databases">
        <title>Symmetric and asymmetric DNA N6-adenine methylation regulates different biological responses in Mucorales.</title>
        <authorList>
            <consortium name="Lawrence Berkeley National Laboratory"/>
            <person name="Lax C."/>
            <person name="Mondo S.J."/>
            <person name="Osorio-Concepcion M."/>
            <person name="Muszewska A."/>
            <person name="Corrochano-Luque M."/>
            <person name="Gutierrez G."/>
            <person name="Riley R."/>
            <person name="Lipzen A."/>
            <person name="Guo J."/>
            <person name="Hundley H."/>
            <person name="Amirebrahimi M."/>
            <person name="Ng V."/>
            <person name="Lorenzo-Gutierrez D."/>
            <person name="Binder U."/>
            <person name="Yang J."/>
            <person name="Song Y."/>
            <person name="Canovas D."/>
            <person name="Navarro E."/>
            <person name="Freitag M."/>
            <person name="Gabaldon T."/>
            <person name="Grigoriev I.V."/>
            <person name="Corrochano L.M."/>
            <person name="Nicolas F.E."/>
            <person name="Garre V."/>
        </authorList>
    </citation>
    <scope>NUCLEOTIDE SEQUENCE [LARGE SCALE GENOMIC DNA]</scope>
    <source>
        <strain evidence="12 13">L51</strain>
    </source>
</reference>
<feature type="region of interest" description="Disordered" evidence="10">
    <location>
        <begin position="281"/>
        <end position="370"/>
    </location>
</feature>
<dbReference type="EMBL" id="JBCLYO010000010">
    <property type="protein sequence ID" value="KAL0085514.1"/>
    <property type="molecule type" value="Genomic_DNA"/>
</dbReference>
<dbReference type="Gene3D" id="3.30.160.60">
    <property type="entry name" value="Classic Zinc Finger"/>
    <property type="match status" value="2"/>
</dbReference>
<feature type="compositionally biased region" description="Basic and acidic residues" evidence="10">
    <location>
        <begin position="150"/>
        <end position="161"/>
    </location>
</feature>
<feature type="compositionally biased region" description="Basic and acidic residues" evidence="10">
    <location>
        <begin position="193"/>
        <end position="210"/>
    </location>
</feature>
<comment type="subcellular location">
    <subcellularLocation>
        <location evidence="1">Nucleus</location>
    </subcellularLocation>
</comment>
<evidence type="ECO:0000313" key="12">
    <source>
        <dbReference type="EMBL" id="KAL0085514.1"/>
    </source>
</evidence>
<evidence type="ECO:0000313" key="13">
    <source>
        <dbReference type="Proteomes" id="UP001448207"/>
    </source>
</evidence>
<evidence type="ECO:0000256" key="10">
    <source>
        <dbReference type="SAM" id="MobiDB-lite"/>
    </source>
</evidence>
<keyword evidence="7" id="KW-0539">Nucleus</keyword>
<gene>
    <name evidence="12" type="ORF">J3Q64DRAFT_1102016</name>
</gene>
<dbReference type="SMART" id="SM00355">
    <property type="entry name" value="ZnF_C2H2"/>
    <property type="match status" value="3"/>
</dbReference>
<evidence type="ECO:0000256" key="2">
    <source>
        <dbReference type="ARBA" id="ARBA00022491"/>
    </source>
</evidence>
<keyword evidence="5 9" id="KW-0863">Zinc-finger</keyword>
<evidence type="ECO:0000256" key="5">
    <source>
        <dbReference type="ARBA" id="ARBA00022771"/>
    </source>
</evidence>
<organism evidence="12 13">
    <name type="scientific">Phycomyces blakesleeanus</name>
    <dbReference type="NCBI Taxonomy" id="4837"/>
    <lineage>
        <taxon>Eukaryota</taxon>
        <taxon>Fungi</taxon>
        <taxon>Fungi incertae sedis</taxon>
        <taxon>Mucoromycota</taxon>
        <taxon>Mucoromycotina</taxon>
        <taxon>Mucoromycetes</taxon>
        <taxon>Mucorales</taxon>
        <taxon>Phycomycetaceae</taxon>
        <taxon>Phycomyces</taxon>
    </lineage>
</organism>
<evidence type="ECO:0000256" key="7">
    <source>
        <dbReference type="ARBA" id="ARBA00023242"/>
    </source>
</evidence>
<feature type="region of interest" description="Disordered" evidence="10">
    <location>
        <begin position="145"/>
        <end position="212"/>
    </location>
</feature>
<name>A0ABR3AZF7_PHYBL</name>
<comment type="caution">
    <text evidence="12">The sequence shown here is derived from an EMBL/GenBank/DDBJ whole genome shotgun (WGS) entry which is preliminary data.</text>
</comment>
<feature type="region of interest" description="Disordered" evidence="10">
    <location>
        <begin position="385"/>
        <end position="434"/>
    </location>
</feature>
<sequence length="531" mass="60017">MMTKLYKCRWMACDDQFAEPEGLYSHLTNDHVGRKSTGNLCLTCCWENCDVSVIKRDHITSHIRVHIPLKPHRCTFCERTFKRPQDLKKHERTHTDEHQSSPEYQKHLSESLSPRAVPTIQYSDLPVEISSISTSVVPERRHFIPSCSTHSKDTSSRKRDAQTSLGIHPYRERTLSYSHPQPRSPKIGANLSDSDKTRSSPNKRTTDHSDISTPEKMIHKLLFPTPQTGYNQEVADHLDIIQSMLDDGTFSPRNMTVNITSEEQLSDVNVWLQQLSDEIQTNPHKRKPPAFETSHRQSHQIRSSLSIPNNTSKHPPDTVPMDLDIGLSSPVYDGSNTYVTPAQGVRNPANDTHMMESTNAGSGKHSNVASDLSMNPFMPAVHNFINPSNGRNGGRNLPEPRLHPPLASMQAEPKQKMDPSIKQEDRQPSGLRKEQKPCRLNRALSPVNTDALELLTNDLSDLTVNKANVDQKVSTIGENTLNSCQGNDKKQHLVLEKHLRLIQDIRSWINQGYIHKQHTSPLIPLRPLKSV</sequence>
<dbReference type="PANTHER" id="PTHR47257:SF1">
    <property type="entry name" value="PH-RESPONSE TRANSCRIPTION FACTOR PACC_RIM101"/>
    <property type="match status" value="1"/>
</dbReference>
<evidence type="ECO:0000256" key="3">
    <source>
        <dbReference type="ARBA" id="ARBA00022723"/>
    </source>
</evidence>
<dbReference type="InterPro" id="IPR036236">
    <property type="entry name" value="Znf_C2H2_sf"/>
</dbReference>
<dbReference type="InterPro" id="IPR013087">
    <property type="entry name" value="Znf_C2H2_type"/>
</dbReference>
<evidence type="ECO:0000256" key="6">
    <source>
        <dbReference type="ARBA" id="ARBA00022833"/>
    </source>
</evidence>